<keyword evidence="2" id="KW-0378">Hydrolase</keyword>
<organism evidence="2">
    <name type="scientific">mine drainage metagenome</name>
    <dbReference type="NCBI Taxonomy" id="410659"/>
    <lineage>
        <taxon>unclassified sequences</taxon>
        <taxon>metagenomes</taxon>
        <taxon>ecological metagenomes</taxon>
    </lineage>
</organism>
<evidence type="ECO:0000313" key="2">
    <source>
        <dbReference type="EMBL" id="EQD35260.1"/>
    </source>
</evidence>
<sequence>VSTAYLHSEIDKDIYVKPPPELEQSGKVWLLKRSLYGLKQSGRNWYLHLSSLLKKCGLTQSDADPGLFFNLEKRIYVLIYVDDILVIAPSDEEMRNLFAELAKALKIKDLGPVTRFLGWQVERKESHFEVHQTDYIDVLLQRYEMIDCDIASTPMARFELDDAKQEVDAGLPVREIVGSLLYLAF</sequence>
<dbReference type="InterPro" id="IPR013103">
    <property type="entry name" value="RVT_2"/>
</dbReference>
<dbReference type="AlphaFoldDB" id="T1A0B8"/>
<dbReference type="Pfam" id="PF07727">
    <property type="entry name" value="RVT_2"/>
    <property type="match status" value="1"/>
</dbReference>
<dbReference type="EC" id="3.4.23.-" evidence="2"/>
<proteinExistence type="predicted"/>
<comment type="caution">
    <text evidence="2">The sequence shown here is derived from an EMBL/GenBank/DDBJ whole genome shotgun (WGS) entry which is preliminary data.</text>
</comment>
<name>T1A0B8_9ZZZZ</name>
<gene>
    <name evidence="2" type="ORF">B1A_18379</name>
</gene>
<accession>T1A0B8</accession>
<protein>
    <submittedName>
        <fullName evidence="2">Reverse transcriptase, RNA-dependent DNA polymerase domain protein</fullName>
        <ecNumber evidence="2">3.4.23.-</ecNumber>
    </submittedName>
</protein>
<keyword evidence="2" id="KW-0548">Nucleotidyltransferase</keyword>
<keyword evidence="2" id="KW-0808">Transferase</keyword>
<feature type="domain" description="Reverse transcriptase Ty1/copia-type" evidence="1">
    <location>
        <begin position="1"/>
        <end position="156"/>
    </location>
</feature>
<evidence type="ECO:0000259" key="1">
    <source>
        <dbReference type="Pfam" id="PF07727"/>
    </source>
</evidence>
<keyword evidence="2" id="KW-0695">RNA-directed DNA polymerase</keyword>
<feature type="non-terminal residue" evidence="2">
    <location>
        <position position="185"/>
    </location>
</feature>
<dbReference type="InterPro" id="IPR043502">
    <property type="entry name" value="DNA/RNA_pol_sf"/>
</dbReference>
<dbReference type="GO" id="GO:0016787">
    <property type="term" value="F:hydrolase activity"/>
    <property type="evidence" value="ECO:0007669"/>
    <property type="project" value="UniProtKB-KW"/>
</dbReference>
<dbReference type="SUPFAM" id="SSF56672">
    <property type="entry name" value="DNA/RNA polymerases"/>
    <property type="match status" value="1"/>
</dbReference>
<reference evidence="2" key="1">
    <citation type="submission" date="2013-08" db="EMBL/GenBank/DDBJ databases">
        <authorList>
            <person name="Mendez C."/>
            <person name="Richter M."/>
            <person name="Ferrer M."/>
            <person name="Sanchez J."/>
        </authorList>
    </citation>
    <scope>NUCLEOTIDE SEQUENCE</scope>
</reference>
<dbReference type="GO" id="GO:0003964">
    <property type="term" value="F:RNA-directed DNA polymerase activity"/>
    <property type="evidence" value="ECO:0007669"/>
    <property type="project" value="UniProtKB-KW"/>
</dbReference>
<reference evidence="2" key="2">
    <citation type="journal article" date="2014" name="ISME J.">
        <title>Microbial stratification in low pH oxic and suboxic macroscopic growths along an acid mine drainage.</title>
        <authorList>
            <person name="Mendez-Garcia C."/>
            <person name="Mesa V."/>
            <person name="Sprenger R.R."/>
            <person name="Richter M."/>
            <person name="Diez M.S."/>
            <person name="Solano J."/>
            <person name="Bargiela R."/>
            <person name="Golyshina O.V."/>
            <person name="Manteca A."/>
            <person name="Ramos J.L."/>
            <person name="Gallego J.R."/>
            <person name="Llorente I."/>
            <person name="Martins Dos Santos V.A."/>
            <person name="Jensen O.N."/>
            <person name="Pelaez A.I."/>
            <person name="Sanchez J."/>
            <person name="Ferrer M."/>
        </authorList>
    </citation>
    <scope>NUCLEOTIDE SEQUENCE</scope>
</reference>
<feature type="non-terminal residue" evidence="2">
    <location>
        <position position="1"/>
    </location>
</feature>
<dbReference type="EMBL" id="AUZX01013557">
    <property type="protein sequence ID" value="EQD35260.1"/>
    <property type="molecule type" value="Genomic_DNA"/>
</dbReference>